<dbReference type="GeneID" id="126884655"/>
<accession>A0ABM5K916</accession>
<feature type="compositionally biased region" description="Pro residues" evidence="1">
    <location>
        <begin position="256"/>
        <end position="265"/>
    </location>
</feature>
<feature type="compositionally biased region" description="Basic and acidic residues" evidence="1">
    <location>
        <begin position="53"/>
        <end position="65"/>
    </location>
</feature>
<feature type="region of interest" description="Disordered" evidence="1">
    <location>
        <begin position="105"/>
        <end position="233"/>
    </location>
</feature>
<feature type="region of interest" description="Disordered" evidence="1">
    <location>
        <begin position="246"/>
        <end position="274"/>
    </location>
</feature>
<dbReference type="PANTHER" id="PTHR34753:SF1">
    <property type="entry name" value="TELOMERASE RNA COMPONENT INTERACTING RNASE"/>
    <property type="match status" value="1"/>
</dbReference>
<evidence type="ECO:0000313" key="3">
    <source>
        <dbReference type="Proteomes" id="UP001652700"/>
    </source>
</evidence>
<dbReference type="InterPro" id="IPR038838">
    <property type="entry name" value="TRIR"/>
</dbReference>
<evidence type="ECO:0008006" key="4">
    <source>
        <dbReference type="Google" id="ProtNLM"/>
    </source>
</evidence>
<feature type="compositionally biased region" description="Basic residues" evidence="1">
    <location>
        <begin position="164"/>
        <end position="202"/>
    </location>
</feature>
<feature type="compositionally biased region" description="Polar residues" evidence="1">
    <location>
        <begin position="214"/>
        <end position="225"/>
    </location>
</feature>
<keyword evidence="3" id="KW-1185">Reference proteome</keyword>
<proteinExistence type="predicted"/>
<dbReference type="PANTHER" id="PTHR34753">
    <property type="entry name" value="TELOMERASE RNA COMPONENT INTERACTING RNASE"/>
    <property type="match status" value="1"/>
</dbReference>
<name>A0ABM5K916_DIAVI</name>
<dbReference type="EnsemblMetazoa" id="XM_050650723.1">
    <property type="protein sequence ID" value="XP_050506680.1"/>
    <property type="gene ID" value="LOC126884655"/>
</dbReference>
<protein>
    <recommendedName>
        <fullName evidence="4">Arginine/serine-rich coiled-coil protein 2-like</fullName>
    </recommendedName>
</protein>
<feature type="region of interest" description="Disordered" evidence="1">
    <location>
        <begin position="34"/>
        <end position="79"/>
    </location>
</feature>
<evidence type="ECO:0000256" key="1">
    <source>
        <dbReference type="SAM" id="MobiDB-lite"/>
    </source>
</evidence>
<feature type="compositionally biased region" description="Basic residues" evidence="1">
    <location>
        <begin position="105"/>
        <end position="152"/>
    </location>
</feature>
<evidence type="ECO:0000313" key="2">
    <source>
        <dbReference type="EnsemblMetazoa" id="XP_050506680.1"/>
    </source>
</evidence>
<reference evidence="2" key="1">
    <citation type="submission" date="2025-05" db="UniProtKB">
        <authorList>
            <consortium name="EnsemblMetazoa"/>
        </authorList>
    </citation>
    <scope>IDENTIFICATION</scope>
</reference>
<dbReference type="RefSeq" id="XP_050506680.1">
    <property type="nucleotide sequence ID" value="XM_050650723.1"/>
</dbReference>
<organism evidence="2 3">
    <name type="scientific">Diabrotica virgifera virgifera</name>
    <name type="common">western corn rootworm</name>
    <dbReference type="NCBI Taxonomy" id="50390"/>
    <lineage>
        <taxon>Eukaryota</taxon>
        <taxon>Metazoa</taxon>
        <taxon>Ecdysozoa</taxon>
        <taxon>Arthropoda</taxon>
        <taxon>Hexapoda</taxon>
        <taxon>Insecta</taxon>
        <taxon>Pterygota</taxon>
        <taxon>Neoptera</taxon>
        <taxon>Endopterygota</taxon>
        <taxon>Coleoptera</taxon>
        <taxon>Polyphaga</taxon>
        <taxon>Cucujiformia</taxon>
        <taxon>Chrysomeloidea</taxon>
        <taxon>Chrysomelidae</taxon>
        <taxon>Galerucinae</taxon>
        <taxon>Diabroticina</taxon>
        <taxon>Diabroticites</taxon>
        <taxon>Diabrotica</taxon>
    </lineage>
</organism>
<feature type="compositionally biased region" description="Basic and acidic residues" evidence="1">
    <location>
        <begin position="246"/>
        <end position="255"/>
    </location>
</feature>
<dbReference type="Proteomes" id="UP001652700">
    <property type="component" value="Unplaced"/>
</dbReference>
<sequence>MNYFLPFAFNYTCKFSCGQSSYFPQMNPARVEWDIPPPPGTEDDLLPEPINDDPGHRSEKEMSIEKEDETQENEPTGRLIDLVNPYLKNPEYVEYEKRCLDRRFRSKSRSHSRERFRRRHSRSRSRSKGRSRRSRSRSRRRRRRYSSSKSRSRSPAFTPGGYYQRHRHKRRRSPKHSRSKSRSKSHSRSHKSSSKLKHRRSVQRSSEERDTDIQGMNSQFNQSVDDNTKDNVFKNDGSFLEMFKKMQEQQKKVEEPPPVVAPKPIPIFGKRRGGKVLKTGMVQKPKPPTSEESSSRDAWSMYMSEVRKYKAACCDDDSKSRPLVK</sequence>